<sequence>MLVSYWDRNQLKLAPVFFLAPAMLFFAVYVLHPIFSSLWISFFEWDGVGEMIWVGIGNYVEMWDDDRVHTAILNNLLWLVFFLLAPPLSLALGLFLNQDLSEIKYAKSLFFFPFVVSPVVVGLIFSWFYNPKYGLLDSFLELLGIQPLALLSDENLANYGIIAAAMWPQIAYCLILYLTGLAALNKEIIEAARIDGARGWAMFWNIILPQLRPATFIAVVVSVLGALRSFDLVAIMTQGGPWGSTTVLAYEMVEQAIFNYRMGYGAALATILFLILDVYIAWFLIRVWLNEKGRL</sequence>
<dbReference type="SUPFAM" id="SSF161098">
    <property type="entry name" value="MetI-like"/>
    <property type="match status" value="1"/>
</dbReference>
<evidence type="ECO:0000256" key="2">
    <source>
        <dbReference type="ARBA" id="ARBA00022448"/>
    </source>
</evidence>
<feature type="transmembrane region" description="Helical" evidence="7">
    <location>
        <begin position="262"/>
        <end position="285"/>
    </location>
</feature>
<dbReference type="Gene3D" id="1.10.3720.10">
    <property type="entry name" value="MetI-like"/>
    <property type="match status" value="1"/>
</dbReference>
<protein>
    <recommendedName>
        <fullName evidence="8">ABC transmembrane type-1 domain-containing protein</fullName>
    </recommendedName>
</protein>
<feature type="transmembrane region" description="Helical" evidence="7">
    <location>
        <begin position="12"/>
        <end position="31"/>
    </location>
</feature>
<keyword evidence="4 7" id="KW-0812">Transmembrane</keyword>
<name>A0A381WSP1_9ZZZZ</name>
<dbReference type="GO" id="GO:0005886">
    <property type="term" value="C:plasma membrane"/>
    <property type="evidence" value="ECO:0007669"/>
    <property type="project" value="UniProtKB-SubCell"/>
</dbReference>
<evidence type="ECO:0000256" key="3">
    <source>
        <dbReference type="ARBA" id="ARBA00022475"/>
    </source>
</evidence>
<reference evidence="9" key="1">
    <citation type="submission" date="2018-05" db="EMBL/GenBank/DDBJ databases">
        <authorList>
            <person name="Lanie J.A."/>
            <person name="Ng W.-L."/>
            <person name="Kazmierczak K.M."/>
            <person name="Andrzejewski T.M."/>
            <person name="Davidsen T.M."/>
            <person name="Wayne K.J."/>
            <person name="Tettelin H."/>
            <person name="Glass J.I."/>
            <person name="Rusch D."/>
            <person name="Podicherti R."/>
            <person name="Tsui H.-C.T."/>
            <person name="Winkler M.E."/>
        </authorList>
    </citation>
    <scope>NUCLEOTIDE SEQUENCE</scope>
</reference>
<dbReference type="EMBL" id="UINC01012760">
    <property type="protein sequence ID" value="SVA55526.1"/>
    <property type="molecule type" value="Genomic_DNA"/>
</dbReference>
<dbReference type="GO" id="GO:0055085">
    <property type="term" value="P:transmembrane transport"/>
    <property type="evidence" value="ECO:0007669"/>
    <property type="project" value="InterPro"/>
</dbReference>
<accession>A0A381WSP1</accession>
<evidence type="ECO:0000256" key="1">
    <source>
        <dbReference type="ARBA" id="ARBA00004651"/>
    </source>
</evidence>
<evidence type="ECO:0000313" key="9">
    <source>
        <dbReference type="EMBL" id="SVA55526.1"/>
    </source>
</evidence>
<dbReference type="PROSITE" id="PS50928">
    <property type="entry name" value="ABC_TM1"/>
    <property type="match status" value="1"/>
</dbReference>
<feature type="transmembrane region" description="Helical" evidence="7">
    <location>
        <begin position="156"/>
        <end position="179"/>
    </location>
</feature>
<dbReference type="Pfam" id="PF00528">
    <property type="entry name" value="BPD_transp_1"/>
    <property type="match status" value="1"/>
</dbReference>
<feature type="transmembrane region" description="Helical" evidence="7">
    <location>
        <begin position="200"/>
        <end position="227"/>
    </location>
</feature>
<comment type="subcellular location">
    <subcellularLocation>
        <location evidence="1">Cell membrane</location>
        <topology evidence="1">Multi-pass membrane protein</topology>
    </subcellularLocation>
</comment>
<evidence type="ECO:0000256" key="4">
    <source>
        <dbReference type="ARBA" id="ARBA00022692"/>
    </source>
</evidence>
<keyword evidence="5 7" id="KW-1133">Transmembrane helix</keyword>
<keyword evidence="6 7" id="KW-0472">Membrane</keyword>
<evidence type="ECO:0000259" key="8">
    <source>
        <dbReference type="PROSITE" id="PS50928"/>
    </source>
</evidence>
<dbReference type="InterPro" id="IPR035906">
    <property type="entry name" value="MetI-like_sf"/>
</dbReference>
<evidence type="ECO:0000256" key="6">
    <source>
        <dbReference type="ARBA" id="ARBA00023136"/>
    </source>
</evidence>
<keyword evidence="2" id="KW-0813">Transport</keyword>
<feature type="domain" description="ABC transmembrane type-1" evidence="8">
    <location>
        <begin position="71"/>
        <end position="285"/>
    </location>
</feature>
<dbReference type="AlphaFoldDB" id="A0A381WSP1"/>
<organism evidence="9">
    <name type="scientific">marine metagenome</name>
    <dbReference type="NCBI Taxonomy" id="408172"/>
    <lineage>
        <taxon>unclassified sequences</taxon>
        <taxon>metagenomes</taxon>
        <taxon>ecological metagenomes</taxon>
    </lineage>
</organism>
<dbReference type="InterPro" id="IPR051393">
    <property type="entry name" value="ABC_transporter_permease"/>
</dbReference>
<proteinExistence type="predicted"/>
<feature type="transmembrane region" description="Helical" evidence="7">
    <location>
        <begin position="76"/>
        <end position="97"/>
    </location>
</feature>
<evidence type="ECO:0000256" key="5">
    <source>
        <dbReference type="ARBA" id="ARBA00022989"/>
    </source>
</evidence>
<feature type="transmembrane region" description="Helical" evidence="7">
    <location>
        <begin position="109"/>
        <end position="129"/>
    </location>
</feature>
<keyword evidence="3" id="KW-1003">Cell membrane</keyword>
<gene>
    <name evidence="9" type="ORF">METZ01_LOCUS108380</name>
</gene>
<dbReference type="PANTHER" id="PTHR30193">
    <property type="entry name" value="ABC TRANSPORTER PERMEASE PROTEIN"/>
    <property type="match status" value="1"/>
</dbReference>
<dbReference type="CDD" id="cd06261">
    <property type="entry name" value="TM_PBP2"/>
    <property type="match status" value="1"/>
</dbReference>
<dbReference type="InterPro" id="IPR000515">
    <property type="entry name" value="MetI-like"/>
</dbReference>
<dbReference type="PANTHER" id="PTHR30193:SF42">
    <property type="entry name" value="ABC TRANSPORTER PERMEASE PROTEIN"/>
    <property type="match status" value="1"/>
</dbReference>
<evidence type="ECO:0000256" key="7">
    <source>
        <dbReference type="SAM" id="Phobius"/>
    </source>
</evidence>